<keyword evidence="4" id="KW-0808">Transferase</keyword>
<organism evidence="4 5">
    <name type="scientific">Rhodothalassium salexigens DSM 2132</name>
    <dbReference type="NCBI Taxonomy" id="1188247"/>
    <lineage>
        <taxon>Bacteria</taxon>
        <taxon>Pseudomonadati</taxon>
        <taxon>Pseudomonadota</taxon>
        <taxon>Alphaproteobacteria</taxon>
        <taxon>Rhodothalassiales</taxon>
        <taxon>Rhodothalassiaceae</taxon>
        <taxon>Rhodothalassium</taxon>
    </lineage>
</organism>
<dbReference type="GO" id="GO:0005737">
    <property type="term" value="C:cytoplasm"/>
    <property type="evidence" value="ECO:0007669"/>
    <property type="project" value="TreeGrafter"/>
</dbReference>
<evidence type="ECO:0000259" key="3">
    <source>
        <dbReference type="PROSITE" id="PS51186"/>
    </source>
</evidence>
<dbReference type="OrthoDB" id="9803907at2"/>
<evidence type="ECO:0000259" key="2">
    <source>
        <dbReference type="PROSITE" id="PS50975"/>
    </source>
</evidence>
<dbReference type="RefSeq" id="WP_132709060.1">
    <property type="nucleotide sequence ID" value="NZ_JACIGF010000009.1"/>
</dbReference>
<keyword evidence="5" id="KW-1185">Reference proteome</keyword>
<dbReference type="GO" id="GO:0046872">
    <property type="term" value="F:metal ion binding"/>
    <property type="evidence" value="ECO:0007669"/>
    <property type="project" value="InterPro"/>
</dbReference>
<evidence type="ECO:0000313" key="5">
    <source>
        <dbReference type="Proteomes" id="UP000295399"/>
    </source>
</evidence>
<dbReference type="PROSITE" id="PS50975">
    <property type="entry name" value="ATP_GRASP"/>
    <property type="match status" value="1"/>
</dbReference>
<accession>A0A4R2PDQ8</accession>
<dbReference type="InterPro" id="IPR013815">
    <property type="entry name" value="ATP_grasp_subdomain_1"/>
</dbReference>
<dbReference type="InParanoid" id="A0A4R2PDQ8"/>
<dbReference type="CDD" id="cd04301">
    <property type="entry name" value="NAT_SF"/>
    <property type="match status" value="1"/>
</dbReference>
<dbReference type="GO" id="GO:0016747">
    <property type="term" value="F:acyltransferase activity, transferring groups other than amino-acyl groups"/>
    <property type="evidence" value="ECO:0007669"/>
    <property type="project" value="InterPro"/>
</dbReference>
<dbReference type="PANTHER" id="PTHR21621:SF0">
    <property type="entry name" value="BETA-CITRYLGLUTAMATE SYNTHASE B-RELATED"/>
    <property type="match status" value="1"/>
</dbReference>
<reference evidence="4 5" key="1">
    <citation type="submission" date="2019-03" db="EMBL/GenBank/DDBJ databases">
        <title>Genomic Encyclopedia of Type Strains, Phase IV (KMG-IV): sequencing the most valuable type-strain genomes for metagenomic binning, comparative biology and taxonomic classification.</title>
        <authorList>
            <person name="Goeker M."/>
        </authorList>
    </citation>
    <scope>NUCLEOTIDE SEQUENCE [LARGE SCALE GENOMIC DNA]</scope>
    <source>
        <strain evidence="4 5">DSM 2132</strain>
    </source>
</reference>
<dbReference type="NCBIfam" id="TIGR03103">
    <property type="entry name" value="trio_acet_GNAT"/>
    <property type="match status" value="1"/>
</dbReference>
<dbReference type="Gene3D" id="3.30.470.20">
    <property type="entry name" value="ATP-grasp fold, B domain"/>
    <property type="match status" value="2"/>
</dbReference>
<dbReference type="Proteomes" id="UP000295399">
    <property type="component" value="Unassembled WGS sequence"/>
</dbReference>
<keyword evidence="1" id="KW-0547">Nucleotide-binding</keyword>
<dbReference type="AlphaFoldDB" id="A0A4R2PDQ8"/>
<dbReference type="InterPro" id="IPR000182">
    <property type="entry name" value="GNAT_dom"/>
</dbReference>
<dbReference type="EMBL" id="SLXO01000009">
    <property type="protein sequence ID" value="TCP32574.1"/>
    <property type="molecule type" value="Genomic_DNA"/>
</dbReference>
<dbReference type="SUPFAM" id="SSF55729">
    <property type="entry name" value="Acyl-CoA N-acyltransferases (Nat)"/>
    <property type="match status" value="1"/>
</dbReference>
<dbReference type="GO" id="GO:0009432">
    <property type="term" value="P:SOS response"/>
    <property type="evidence" value="ECO:0007669"/>
    <property type="project" value="TreeGrafter"/>
</dbReference>
<dbReference type="Pfam" id="PF00583">
    <property type="entry name" value="Acetyltransf_1"/>
    <property type="match status" value="1"/>
</dbReference>
<feature type="domain" description="N-acetyltransferase" evidence="3">
    <location>
        <begin position="122"/>
        <end position="272"/>
    </location>
</feature>
<dbReference type="Gene3D" id="3.40.630.30">
    <property type="match status" value="1"/>
</dbReference>
<name>A0A4R2PDQ8_RHOSA</name>
<comment type="caution">
    <text evidence="4">The sequence shown here is derived from an EMBL/GenBank/DDBJ whole genome shotgun (WGS) entry which is preliminary data.</text>
</comment>
<protein>
    <submittedName>
        <fullName evidence="4">GNAT-family acetyltransferase (TIGR03103 family)</fullName>
    </submittedName>
</protein>
<dbReference type="PROSITE" id="PS51186">
    <property type="entry name" value="GNAT"/>
    <property type="match status" value="1"/>
</dbReference>
<dbReference type="InterPro" id="IPR013651">
    <property type="entry name" value="ATP-grasp_RimK-type"/>
</dbReference>
<dbReference type="InterPro" id="IPR016181">
    <property type="entry name" value="Acyl_CoA_acyltransferase"/>
</dbReference>
<dbReference type="Pfam" id="PF08443">
    <property type="entry name" value="RimK"/>
    <property type="match status" value="1"/>
</dbReference>
<gene>
    <name evidence="4" type="ORF">EV659_10966</name>
</gene>
<keyword evidence="1" id="KW-0067">ATP-binding</keyword>
<dbReference type="GO" id="GO:0005524">
    <property type="term" value="F:ATP binding"/>
    <property type="evidence" value="ECO:0007669"/>
    <property type="project" value="UniProtKB-UniRule"/>
</dbReference>
<feature type="domain" description="ATP-grasp" evidence="2">
    <location>
        <begin position="341"/>
        <end position="584"/>
    </location>
</feature>
<evidence type="ECO:0000256" key="1">
    <source>
        <dbReference type="PROSITE-ProRule" id="PRU00409"/>
    </source>
</evidence>
<dbReference type="Gene3D" id="3.30.1490.20">
    <property type="entry name" value="ATP-grasp fold, A domain"/>
    <property type="match status" value="1"/>
</dbReference>
<dbReference type="InterPro" id="IPR017534">
    <property type="entry name" value="GNAT-acetyltransferase"/>
</dbReference>
<sequence>MTGRDHSRKGQGASAYRLEKLRRQSLKPGVEGAEGSRGGPHANAVVDCGWGRLVFANTFDDTRALTDILLEEKPQRRDIAFYVQEPHVVLSYAPQDLFLDPSNTYRLYPYNYRRTKRRPRGFHIRRLSTREDAVAVNRIYAERNMVEVDPDFYWTEGDARALSHFVAQDNRTGEIVGTVMGVDHGRAYNDPAGGSSLWCLAVDAQSPHAGIGEQLVRQLAEHFQARGCAFMDLSVMHDNAQAIALYEKLGFERLPYFAIKTKNAINEKLFAGPAFGAKLNPYAMILVNEARRRGISVEVLDAEEGYFRLSHGGRSIICRESLTELTTAIAMSRCANKRVTRRLLGQAGLLVPAQVMAGDAEANAEFLERYEAVVVKPLDGEQGQGVAVDIRSAEEMEKAVAAARKVDERVLIEQFMAGFDLRVIVIDFKVVAAAIRRPPQIQGDGQRTVRDLIRRQSRRRAAATGGESKIPLDKETKRCVADAGLDLDDTLSAGQVLTVRRTANLHAGGTIHDVTDQLHPKLVDAAARGARALDIPVVGLDFIVPDPAGPDYIVIEANERPGLANHEPQPTAERFIDLLFPQSIPSGLQPVRKRSIGHGPAQD</sequence>
<dbReference type="InterPro" id="IPR011761">
    <property type="entry name" value="ATP-grasp"/>
</dbReference>
<dbReference type="SUPFAM" id="SSF56059">
    <property type="entry name" value="Glutathione synthetase ATP-binding domain-like"/>
    <property type="match status" value="1"/>
</dbReference>
<dbReference type="GO" id="GO:0018169">
    <property type="term" value="F:ribosomal S6-glutamic acid ligase activity"/>
    <property type="evidence" value="ECO:0007669"/>
    <property type="project" value="TreeGrafter"/>
</dbReference>
<proteinExistence type="predicted"/>
<evidence type="ECO:0000313" key="4">
    <source>
        <dbReference type="EMBL" id="TCP32574.1"/>
    </source>
</evidence>
<dbReference type="PANTHER" id="PTHR21621">
    <property type="entry name" value="RIBOSOMAL PROTEIN S6 MODIFICATION PROTEIN"/>
    <property type="match status" value="1"/>
</dbReference>